<protein>
    <submittedName>
        <fullName evidence="2">Molybdopterin biosynthesis protein MoeB</fullName>
    </submittedName>
</protein>
<evidence type="ECO:0000259" key="1">
    <source>
        <dbReference type="PROSITE" id="PS50206"/>
    </source>
</evidence>
<dbReference type="SMART" id="SM00450">
    <property type="entry name" value="RHOD"/>
    <property type="match status" value="1"/>
</dbReference>
<dbReference type="PROSITE" id="PS50206">
    <property type="entry name" value="RHODANESE_3"/>
    <property type="match status" value="1"/>
</dbReference>
<feature type="domain" description="Rhodanese" evidence="1">
    <location>
        <begin position="53"/>
        <end position="153"/>
    </location>
</feature>
<name>A0A1X7BU18_9RHOB</name>
<dbReference type="SUPFAM" id="SSF52821">
    <property type="entry name" value="Rhodanese/Cell cycle control phosphatase"/>
    <property type="match status" value="1"/>
</dbReference>
<dbReference type="Pfam" id="PF00581">
    <property type="entry name" value="Rhodanese"/>
    <property type="match status" value="1"/>
</dbReference>
<dbReference type="InterPro" id="IPR036873">
    <property type="entry name" value="Rhodanese-like_dom_sf"/>
</dbReference>
<sequence>MQKTRGAIFRPSRRQVLVTGVIVASGVSAWGLWPASGYVGDTLTPVEAHQEARGGRIVLVDIRRPDEWAQTGTAKDAHRLDMRRADFLAELDVLVEGDRSRPVALICARGVRSDRMSQRLTDAGFTNVIDVPEGMLGSSAGPGWLSRDLPVVK</sequence>
<accession>A0A1X7BU18</accession>
<dbReference type="RefSeq" id="WP_139836428.1">
    <property type="nucleotide sequence ID" value="NZ_FWXB01000011.1"/>
</dbReference>
<dbReference type="OrthoDB" id="9812109at2"/>
<dbReference type="CDD" id="cd00158">
    <property type="entry name" value="RHOD"/>
    <property type="match status" value="1"/>
</dbReference>
<dbReference type="AlphaFoldDB" id="A0A1X7BU18"/>
<reference evidence="2 3" key="1">
    <citation type="submission" date="2017-03" db="EMBL/GenBank/DDBJ databases">
        <authorList>
            <person name="Afonso C.L."/>
            <person name="Miller P.J."/>
            <person name="Scott M.A."/>
            <person name="Spackman E."/>
            <person name="Goraichik I."/>
            <person name="Dimitrov K.M."/>
            <person name="Suarez D.L."/>
            <person name="Swayne D.E."/>
        </authorList>
    </citation>
    <scope>NUCLEOTIDE SEQUENCE [LARGE SCALE GENOMIC DNA]</scope>
    <source>
        <strain evidence="2 3">CECT 7745</strain>
    </source>
</reference>
<organism evidence="2 3">
    <name type="scientific">Roseovarius aestuarii</name>
    <dbReference type="NCBI Taxonomy" id="475083"/>
    <lineage>
        <taxon>Bacteria</taxon>
        <taxon>Pseudomonadati</taxon>
        <taxon>Pseudomonadota</taxon>
        <taxon>Alphaproteobacteria</taxon>
        <taxon>Rhodobacterales</taxon>
        <taxon>Roseobacteraceae</taxon>
        <taxon>Roseovarius</taxon>
    </lineage>
</organism>
<evidence type="ECO:0000313" key="3">
    <source>
        <dbReference type="Proteomes" id="UP000193224"/>
    </source>
</evidence>
<dbReference type="EMBL" id="FWXB01000011">
    <property type="protein sequence ID" value="SMC13127.1"/>
    <property type="molecule type" value="Genomic_DNA"/>
</dbReference>
<keyword evidence="3" id="KW-1185">Reference proteome</keyword>
<dbReference type="Proteomes" id="UP000193224">
    <property type="component" value="Unassembled WGS sequence"/>
</dbReference>
<evidence type="ECO:0000313" key="2">
    <source>
        <dbReference type="EMBL" id="SMC13127.1"/>
    </source>
</evidence>
<gene>
    <name evidence="2" type="ORF">ROA7745_02961</name>
</gene>
<proteinExistence type="predicted"/>
<dbReference type="Gene3D" id="3.40.250.10">
    <property type="entry name" value="Rhodanese-like domain"/>
    <property type="match status" value="1"/>
</dbReference>
<dbReference type="InterPro" id="IPR001763">
    <property type="entry name" value="Rhodanese-like_dom"/>
</dbReference>